<keyword evidence="5" id="KW-1185">Reference proteome</keyword>
<dbReference type="InterPro" id="IPR053931">
    <property type="entry name" value="RapZ_C"/>
</dbReference>
<evidence type="ECO:0000313" key="5">
    <source>
        <dbReference type="Proteomes" id="UP000650994"/>
    </source>
</evidence>
<proteinExistence type="predicted"/>
<feature type="domain" description="RapZ C-terminal" evidence="1">
    <location>
        <begin position="5"/>
        <end position="127"/>
    </location>
</feature>
<evidence type="ECO:0000313" key="4">
    <source>
        <dbReference type="Proteomes" id="UP000184120"/>
    </source>
</evidence>
<organism evidence="3 4">
    <name type="scientific">Chishuiella changwenlii</name>
    <dbReference type="NCBI Taxonomy" id="1434701"/>
    <lineage>
        <taxon>Bacteria</taxon>
        <taxon>Pseudomonadati</taxon>
        <taxon>Bacteroidota</taxon>
        <taxon>Flavobacteriia</taxon>
        <taxon>Flavobacteriales</taxon>
        <taxon>Weeksellaceae</taxon>
        <taxon>Chishuiella</taxon>
    </lineage>
</organism>
<reference evidence="2" key="1">
    <citation type="journal article" date="2014" name="Int. J. Syst. Evol. Microbiol.">
        <title>Complete genome of a new Firmicutes species belonging to the dominant human colonic microbiota ('Ruminococcus bicirculans') reveals two chromosomes and a selective capacity to utilize plant glucans.</title>
        <authorList>
            <consortium name="NISC Comparative Sequencing Program"/>
            <person name="Wegmann U."/>
            <person name="Louis P."/>
            <person name="Goesmann A."/>
            <person name="Henrissat B."/>
            <person name="Duncan S.H."/>
            <person name="Flint H.J."/>
        </authorList>
    </citation>
    <scope>NUCLEOTIDE SEQUENCE</scope>
    <source>
        <strain evidence="2">CGMCC 1.12707</strain>
    </source>
</reference>
<reference evidence="3" key="2">
    <citation type="submission" date="2016-11" db="EMBL/GenBank/DDBJ databases">
        <authorList>
            <person name="Jaros S."/>
            <person name="Januszkiewicz K."/>
            <person name="Wedrychowicz H."/>
        </authorList>
    </citation>
    <scope>NUCLEOTIDE SEQUENCE [LARGE SCALE GENOMIC DNA]</scope>
    <source>
        <strain evidence="3">DSM 27989</strain>
    </source>
</reference>
<dbReference type="Proteomes" id="UP000650994">
    <property type="component" value="Unassembled WGS sequence"/>
</dbReference>
<protein>
    <submittedName>
        <fullName evidence="3">UPF0042 nucleotide-binding protein</fullName>
    </submittedName>
</protein>
<evidence type="ECO:0000313" key="3">
    <source>
        <dbReference type="EMBL" id="SHK76327.1"/>
    </source>
</evidence>
<dbReference type="Proteomes" id="UP000184120">
    <property type="component" value="Unassembled WGS sequence"/>
</dbReference>
<dbReference type="GO" id="GO:0005524">
    <property type="term" value="F:ATP binding"/>
    <property type="evidence" value="ECO:0007669"/>
    <property type="project" value="InterPro"/>
</dbReference>
<dbReference type="InterPro" id="IPR005337">
    <property type="entry name" value="RapZ-like"/>
</dbReference>
<dbReference type="PANTHER" id="PTHR30448:SF0">
    <property type="entry name" value="RNASE ADAPTER PROTEIN RAPZ"/>
    <property type="match status" value="1"/>
</dbReference>
<name>A0A1M6V4A5_9FLAO</name>
<reference evidence="4" key="3">
    <citation type="submission" date="2016-11" db="EMBL/GenBank/DDBJ databases">
        <authorList>
            <person name="Varghese N."/>
            <person name="Submissions S."/>
        </authorList>
    </citation>
    <scope>NUCLEOTIDE SEQUENCE [LARGE SCALE GENOMIC DNA]</scope>
    <source>
        <strain evidence="4">DSM 27989</strain>
    </source>
</reference>
<evidence type="ECO:0000313" key="2">
    <source>
        <dbReference type="EMBL" id="GGF01850.1"/>
    </source>
</evidence>
<accession>A0A1M6V4A5</accession>
<dbReference type="EMBL" id="FRBH01000003">
    <property type="protein sequence ID" value="SHK76327.1"/>
    <property type="molecule type" value="Genomic_DNA"/>
</dbReference>
<dbReference type="AlphaFoldDB" id="A0A1M6V4A5"/>
<dbReference type="PANTHER" id="PTHR30448">
    <property type="entry name" value="RNASE ADAPTER PROTEIN RAPZ"/>
    <property type="match status" value="1"/>
</dbReference>
<reference evidence="5" key="4">
    <citation type="journal article" date="2019" name="Int. J. Syst. Evol. Microbiol.">
        <title>The Global Catalogue of Microorganisms (GCM) 10K type strain sequencing project: providing services to taxonomists for standard genome sequencing and annotation.</title>
        <authorList>
            <consortium name="The Broad Institute Genomics Platform"/>
            <consortium name="The Broad Institute Genome Sequencing Center for Infectious Disease"/>
            <person name="Wu L."/>
            <person name="Ma J."/>
        </authorList>
    </citation>
    <scope>NUCLEOTIDE SEQUENCE [LARGE SCALE GENOMIC DNA]</scope>
    <source>
        <strain evidence="5">CGMCC 1.12707</strain>
    </source>
</reference>
<dbReference type="OrthoDB" id="9784461at2"/>
<gene>
    <name evidence="2" type="ORF">GCM10010984_19160</name>
    <name evidence="3" type="ORF">SAMN05443634_103184</name>
</gene>
<evidence type="ECO:0000259" key="1">
    <source>
        <dbReference type="Pfam" id="PF22740"/>
    </source>
</evidence>
<dbReference type="STRING" id="1434701.SAMN05443634_103184"/>
<dbReference type="EMBL" id="BMFL01000012">
    <property type="protein sequence ID" value="GGF01850.1"/>
    <property type="molecule type" value="Genomic_DNA"/>
</dbReference>
<dbReference type="RefSeq" id="WP_072930130.1">
    <property type="nucleotide sequence ID" value="NZ_BMFL01000012.1"/>
</dbReference>
<sequence length="140" mass="15891">MAKLNINVRSFSYKKGIPTDPTGNGGGFVFDCRGILNPGRKEEFKTQTGRDEAVIKYLETETKIALFLEGVFQVIDISIEDYIQRGFENLEINFGCTGGQHRSVYSADTTAKYIENKFPEVQVTVQHVVQEEKNWINEAY</sequence>
<dbReference type="Pfam" id="PF22740">
    <property type="entry name" value="PapZ_C"/>
    <property type="match status" value="1"/>
</dbReference>
<reference evidence="2" key="5">
    <citation type="submission" date="2024-05" db="EMBL/GenBank/DDBJ databases">
        <authorList>
            <person name="Sun Q."/>
            <person name="Zhou Y."/>
        </authorList>
    </citation>
    <scope>NUCLEOTIDE SEQUENCE</scope>
    <source>
        <strain evidence="2">CGMCC 1.12707</strain>
    </source>
</reference>